<dbReference type="Gene3D" id="1.10.132.20">
    <property type="entry name" value="Ribosome-recycling factor"/>
    <property type="match status" value="1"/>
</dbReference>
<dbReference type="InterPro" id="IPR002661">
    <property type="entry name" value="Ribosome_recyc_fac"/>
</dbReference>
<sequence>MLALRTSVGLTKNLFTRRLHISPVLLKKKPSHKGKGGPVEDEEIDIVNPSIYVDELVSKFDKSLELYSKELTDKRKGSVNANIFDNLSLKNGALFKEMASTTLKGKGSLLVTVFDPNEVKNIVSAILASGQNLNPERVPTNNQQLKIPLPPPTAESRQNLCKELKTVFEKYKQSPSKNSLGHIRNEVMKKLKSLQKKDESVKKIIQNVEKVHKDYVTKLSEQLKQAEKSVMGQ</sequence>
<dbReference type="Gene3D" id="3.30.1360.40">
    <property type="match status" value="1"/>
</dbReference>
<dbReference type="SUPFAM" id="SSF55194">
    <property type="entry name" value="Ribosome recycling factor, RRF"/>
    <property type="match status" value="1"/>
</dbReference>
<dbReference type="VEuPathDB" id="FungiDB:CAGL0F08943g"/>
<comment type="similarity">
    <text evidence="1">Belongs to the RRF family.</text>
</comment>
<dbReference type="GO" id="GO:0005739">
    <property type="term" value="C:mitochondrion"/>
    <property type="evidence" value="ECO:0007669"/>
    <property type="project" value="EnsemblFungi"/>
</dbReference>
<reference evidence="7 8" key="1">
    <citation type="submission" date="2015-10" db="EMBL/GenBank/DDBJ databases">
        <title>Draft genomes sequences of Candida glabrata isolates 1A, 1B, 2A, 2B, 3A and 3B.</title>
        <authorList>
            <person name="Haavelsrud O.E."/>
            <person name="Gaustad P."/>
        </authorList>
    </citation>
    <scope>NUCLEOTIDE SEQUENCE [LARGE SCALE GENOMIC DNA]</scope>
    <source>
        <strain evidence="7">910700640</strain>
    </source>
</reference>
<dbReference type="PhylomeDB" id="A0A0W0CF27"/>
<dbReference type="OMA" id="PNNDQQL"/>
<gene>
    <name evidence="7" type="ORF">AO440_001476</name>
</gene>
<dbReference type="GO" id="GO:0032543">
    <property type="term" value="P:mitochondrial translation"/>
    <property type="evidence" value="ECO:0007669"/>
    <property type="project" value="EnsemblFungi"/>
</dbReference>
<dbReference type="VEuPathDB" id="FungiDB:GWK60_F08437"/>
<dbReference type="VEuPathDB" id="FungiDB:B1J91_F08943g"/>
<evidence type="ECO:0000256" key="5">
    <source>
        <dbReference type="ARBA" id="ARBA00033107"/>
    </source>
</evidence>
<dbReference type="SMR" id="A0A0W0CF27"/>
<organism evidence="7 8">
    <name type="scientific">Candida glabrata</name>
    <name type="common">Yeast</name>
    <name type="synonym">Torulopsis glabrata</name>
    <dbReference type="NCBI Taxonomy" id="5478"/>
    <lineage>
        <taxon>Eukaryota</taxon>
        <taxon>Fungi</taxon>
        <taxon>Dikarya</taxon>
        <taxon>Ascomycota</taxon>
        <taxon>Saccharomycotina</taxon>
        <taxon>Saccharomycetes</taxon>
        <taxon>Saccharomycetales</taxon>
        <taxon>Saccharomycetaceae</taxon>
        <taxon>Nakaseomyces</taxon>
    </lineage>
</organism>
<accession>A0A0W0CF27</accession>
<protein>
    <recommendedName>
        <fullName evidence="2">Ribosome-recycling factor, mitochondrial</fullName>
    </recommendedName>
    <alternativeName>
        <fullName evidence="5">Ribosome-releasing factor, mitochondrial</fullName>
    </alternativeName>
</protein>
<dbReference type="GO" id="GO:0043023">
    <property type="term" value="F:ribosomal large subunit binding"/>
    <property type="evidence" value="ECO:0007669"/>
    <property type="project" value="TreeGrafter"/>
</dbReference>
<dbReference type="InterPro" id="IPR036191">
    <property type="entry name" value="RRF_sf"/>
</dbReference>
<evidence type="ECO:0000256" key="1">
    <source>
        <dbReference type="ARBA" id="ARBA00005912"/>
    </source>
</evidence>
<dbReference type="EMBL" id="LLZZ01000181">
    <property type="protein sequence ID" value="KTA95753.1"/>
    <property type="molecule type" value="Genomic_DNA"/>
</dbReference>
<feature type="domain" description="Ribosome recycling factor" evidence="6">
    <location>
        <begin position="68"/>
        <end position="231"/>
    </location>
</feature>
<proteinExistence type="inferred from homology"/>
<dbReference type="OrthoDB" id="407355at2759"/>
<comment type="caution">
    <text evidence="7">The sequence shown here is derived from an EMBL/GenBank/DDBJ whole genome shotgun (WGS) entry which is preliminary data.</text>
</comment>
<dbReference type="InterPro" id="IPR023584">
    <property type="entry name" value="Ribosome_recyc_fac_dom"/>
</dbReference>
<name>A0A0W0CF27_CANGB</name>
<dbReference type="AlphaFoldDB" id="A0A0W0CF27"/>
<evidence type="ECO:0000313" key="8">
    <source>
        <dbReference type="Proteomes" id="UP000054886"/>
    </source>
</evidence>
<evidence type="ECO:0000313" key="7">
    <source>
        <dbReference type="EMBL" id="KTA95753.1"/>
    </source>
</evidence>
<evidence type="ECO:0000259" key="6">
    <source>
        <dbReference type="Pfam" id="PF01765"/>
    </source>
</evidence>
<dbReference type="PANTHER" id="PTHR20982:SF3">
    <property type="entry name" value="MITOCHONDRIAL RIBOSOME RECYCLING FACTOR PSEUDO 1"/>
    <property type="match status" value="1"/>
</dbReference>
<dbReference type="PANTHER" id="PTHR20982">
    <property type="entry name" value="RIBOSOME RECYCLING FACTOR"/>
    <property type="match status" value="1"/>
</dbReference>
<dbReference type="VEuPathDB" id="FungiDB:GW608_F08437"/>
<evidence type="ECO:0000256" key="2">
    <source>
        <dbReference type="ARBA" id="ARBA00020581"/>
    </source>
</evidence>
<dbReference type="Pfam" id="PF01765">
    <property type="entry name" value="RRF"/>
    <property type="match status" value="1"/>
</dbReference>
<keyword evidence="3" id="KW-0648">Protein biosynthesis</keyword>
<evidence type="ECO:0000256" key="3">
    <source>
        <dbReference type="ARBA" id="ARBA00022917"/>
    </source>
</evidence>
<dbReference type="Proteomes" id="UP000054886">
    <property type="component" value="Unassembled WGS sequence"/>
</dbReference>
<comment type="function">
    <text evidence="4">Necessary for protein synthesis in mitochondria. Functions as a ribosome recycling factor in mitochondria.</text>
</comment>
<evidence type="ECO:0000256" key="4">
    <source>
        <dbReference type="ARBA" id="ARBA00024909"/>
    </source>
</evidence>
<dbReference type="VEuPathDB" id="FungiDB:GVI51_F08481"/>